<dbReference type="Pfam" id="PF13563">
    <property type="entry name" value="2_5_RNA_ligase2"/>
    <property type="match status" value="1"/>
</dbReference>
<evidence type="ECO:0000313" key="1">
    <source>
        <dbReference type="EMBL" id="CAA9381916.1"/>
    </source>
</evidence>
<dbReference type="InterPro" id="IPR050580">
    <property type="entry name" value="2H_phosphoesterase_YjcG-like"/>
</dbReference>
<gene>
    <name evidence="1" type="ORF">AVDCRST_MAG03-12</name>
</gene>
<dbReference type="EMBL" id="CADCUT010000002">
    <property type="protein sequence ID" value="CAA9381916.1"/>
    <property type="molecule type" value="Genomic_DNA"/>
</dbReference>
<dbReference type="Gene3D" id="3.90.1140.10">
    <property type="entry name" value="Cyclic phosphodiesterase"/>
    <property type="match status" value="1"/>
</dbReference>
<reference evidence="1" key="1">
    <citation type="submission" date="2020-02" db="EMBL/GenBank/DDBJ databases">
        <authorList>
            <person name="Meier V. D."/>
        </authorList>
    </citation>
    <scope>NUCLEOTIDE SEQUENCE</scope>
    <source>
        <strain evidence="1">AVDCRST_MAG03</strain>
    </source>
</reference>
<evidence type="ECO:0008006" key="2">
    <source>
        <dbReference type="Google" id="ProtNLM"/>
    </source>
</evidence>
<dbReference type="PANTHER" id="PTHR40037">
    <property type="entry name" value="PHOSPHOESTERASE YJCG-RELATED"/>
    <property type="match status" value="1"/>
</dbReference>
<accession>A0A6J4NG97</accession>
<protein>
    <recommendedName>
        <fullName evidence="2">2'-5' RNA ligase family protein</fullName>
    </recommendedName>
</protein>
<proteinExistence type="predicted"/>
<organism evidence="1">
    <name type="scientific">uncultured Rubrobacteraceae bacterium</name>
    <dbReference type="NCBI Taxonomy" id="349277"/>
    <lineage>
        <taxon>Bacteria</taxon>
        <taxon>Bacillati</taxon>
        <taxon>Actinomycetota</taxon>
        <taxon>Rubrobacteria</taxon>
        <taxon>Rubrobacterales</taxon>
        <taxon>Rubrobacteraceae</taxon>
        <taxon>environmental samples</taxon>
    </lineage>
</organism>
<sequence length="176" mass="19725">MALVVVNYPTVSRDDYDWMQSIRAEHDELYYGVADPHFTFVFPVFGFDREPFLEHVRERARGVEEIPFACRCATVVKDATNEYTHVFLVPDEGHSGIVKLHDRLYGGPLSPHLRLDIPFIPHVAVANSTDATACKRLADGLNREGFEVEGSVDALDAASYEHNRVTTIERVPLGGP</sequence>
<name>A0A6J4NG97_9ACTN</name>
<dbReference type="PANTHER" id="PTHR40037:SF1">
    <property type="entry name" value="PHOSPHOESTERASE SAOUHSC_00951-RELATED"/>
    <property type="match status" value="1"/>
</dbReference>
<dbReference type="AlphaFoldDB" id="A0A6J4NG97"/>